<accession>A0A5Q2RM11</accession>
<organism evidence="3 4">
    <name type="scientific">Actinomarinicola tropica</name>
    <dbReference type="NCBI Taxonomy" id="2789776"/>
    <lineage>
        <taxon>Bacteria</taxon>
        <taxon>Bacillati</taxon>
        <taxon>Actinomycetota</taxon>
        <taxon>Acidimicrobiia</taxon>
        <taxon>Acidimicrobiales</taxon>
        <taxon>Iamiaceae</taxon>
        <taxon>Actinomarinicola</taxon>
    </lineage>
</organism>
<evidence type="ECO:0000259" key="2">
    <source>
        <dbReference type="PROSITE" id="PS50995"/>
    </source>
</evidence>
<dbReference type="AlphaFoldDB" id="A0A5Q2RM11"/>
<feature type="region of interest" description="Disordered" evidence="1">
    <location>
        <begin position="1"/>
        <end position="21"/>
    </location>
</feature>
<gene>
    <name evidence="3" type="ORF">GH723_08455</name>
</gene>
<dbReference type="Pfam" id="PF12802">
    <property type="entry name" value="MarR_2"/>
    <property type="match status" value="1"/>
</dbReference>
<dbReference type="RefSeq" id="WP_153759235.1">
    <property type="nucleotide sequence ID" value="NZ_CP045851.1"/>
</dbReference>
<name>A0A5Q2RM11_9ACTN</name>
<evidence type="ECO:0000313" key="4">
    <source>
        <dbReference type="Proteomes" id="UP000334019"/>
    </source>
</evidence>
<dbReference type="SUPFAM" id="SSF46785">
    <property type="entry name" value="Winged helix' DNA-binding domain"/>
    <property type="match status" value="1"/>
</dbReference>
<dbReference type="PANTHER" id="PTHR33164">
    <property type="entry name" value="TRANSCRIPTIONAL REGULATOR, MARR FAMILY"/>
    <property type="match status" value="1"/>
</dbReference>
<dbReference type="InterPro" id="IPR039422">
    <property type="entry name" value="MarR/SlyA-like"/>
</dbReference>
<keyword evidence="4" id="KW-1185">Reference proteome</keyword>
<dbReference type="PANTHER" id="PTHR33164:SF57">
    <property type="entry name" value="MARR-FAMILY TRANSCRIPTIONAL REGULATOR"/>
    <property type="match status" value="1"/>
</dbReference>
<dbReference type="InterPro" id="IPR036388">
    <property type="entry name" value="WH-like_DNA-bd_sf"/>
</dbReference>
<dbReference type="InterPro" id="IPR000835">
    <property type="entry name" value="HTH_MarR-typ"/>
</dbReference>
<dbReference type="EMBL" id="CP045851">
    <property type="protein sequence ID" value="QGG95127.1"/>
    <property type="molecule type" value="Genomic_DNA"/>
</dbReference>
<feature type="domain" description="HTH marR-type" evidence="2">
    <location>
        <begin position="19"/>
        <end position="156"/>
    </location>
</feature>
<proteinExistence type="predicted"/>
<dbReference type="PROSITE" id="PS50995">
    <property type="entry name" value="HTH_MARR_2"/>
    <property type="match status" value="1"/>
</dbReference>
<dbReference type="GO" id="GO:0006950">
    <property type="term" value="P:response to stress"/>
    <property type="evidence" value="ECO:0007669"/>
    <property type="project" value="TreeGrafter"/>
</dbReference>
<dbReference type="Proteomes" id="UP000334019">
    <property type="component" value="Chromosome"/>
</dbReference>
<sequence length="165" mass="16754">MSPPAPSARPGTSSDDLASGAVPAAAGRAAARLARTVENALGGVDLSLPQYRMLVFLDDMGSSAASALAGRLGVSRPSVTALVDGLVARGFAERAADPADRRRVAHVITPKGRAALAAADEAVGRRLAELSSKISDPGARTSAVEGLVAWLDALNTEREAKLADS</sequence>
<reference evidence="3 4" key="1">
    <citation type="submission" date="2019-11" db="EMBL/GenBank/DDBJ databases">
        <authorList>
            <person name="He Y."/>
        </authorList>
    </citation>
    <scope>NUCLEOTIDE SEQUENCE [LARGE SCALE GENOMIC DNA]</scope>
    <source>
        <strain evidence="3 4">SCSIO 58843</strain>
    </source>
</reference>
<dbReference type="SMART" id="SM00347">
    <property type="entry name" value="HTH_MARR"/>
    <property type="match status" value="1"/>
</dbReference>
<protein>
    <submittedName>
        <fullName evidence="3">MarR family transcriptional regulator</fullName>
    </submittedName>
</protein>
<dbReference type="GO" id="GO:0003700">
    <property type="term" value="F:DNA-binding transcription factor activity"/>
    <property type="evidence" value="ECO:0007669"/>
    <property type="project" value="InterPro"/>
</dbReference>
<dbReference type="InterPro" id="IPR036390">
    <property type="entry name" value="WH_DNA-bd_sf"/>
</dbReference>
<dbReference type="KEGG" id="atq:GH723_08455"/>
<evidence type="ECO:0000313" key="3">
    <source>
        <dbReference type="EMBL" id="QGG95127.1"/>
    </source>
</evidence>
<evidence type="ECO:0000256" key="1">
    <source>
        <dbReference type="SAM" id="MobiDB-lite"/>
    </source>
</evidence>
<dbReference type="Gene3D" id="1.10.10.10">
    <property type="entry name" value="Winged helix-like DNA-binding domain superfamily/Winged helix DNA-binding domain"/>
    <property type="match status" value="1"/>
</dbReference>